<proteinExistence type="predicted"/>
<keyword evidence="2" id="KW-1185">Reference proteome</keyword>
<comment type="caution">
    <text evidence="1">The sequence shown here is derived from an EMBL/GenBank/DDBJ whole genome shotgun (WGS) entry which is preliminary data.</text>
</comment>
<name>A0A3S5CHA1_9PLAT</name>
<dbReference type="Proteomes" id="UP000784294">
    <property type="component" value="Unassembled WGS sequence"/>
</dbReference>
<gene>
    <name evidence="1" type="ORF">PXEA_LOCUS14627</name>
</gene>
<protein>
    <submittedName>
        <fullName evidence="1">Uncharacterized protein</fullName>
    </submittedName>
</protein>
<accession>A0A3S5CHA1</accession>
<sequence length="115" mass="12861">MLLLSWGQMTSSHYPLALNLPTSHLNQTRHDRLYGHDDYDNLPFRKTSLFETLGLGLQTSGPDATELSDFSIGPGDSDFGPLGTRAPAICNFDSPCGYWHHQTDETDHCSCEECW</sequence>
<organism evidence="1 2">
    <name type="scientific">Protopolystoma xenopodis</name>
    <dbReference type="NCBI Taxonomy" id="117903"/>
    <lineage>
        <taxon>Eukaryota</taxon>
        <taxon>Metazoa</taxon>
        <taxon>Spiralia</taxon>
        <taxon>Lophotrochozoa</taxon>
        <taxon>Platyhelminthes</taxon>
        <taxon>Monogenea</taxon>
        <taxon>Polyopisthocotylea</taxon>
        <taxon>Polystomatidea</taxon>
        <taxon>Polystomatidae</taxon>
        <taxon>Protopolystoma</taxon>
    </lineage>
</organism>
<dbReference type="AlphaFoldDB" id="A0A3S5CHA1"/>
<dbReference type="EMBL" id="CAAALY010050031">
    <property type="protein sequence ID" value="VEL21187.1"/>
    <property type="molecule type" value="Genomic_DNA"/>
</dbReference>
<evidence type="ECO:0000313" key="1">
    <source>
        <dbReference type="EMBL" id="VEL21187.1"/>
    </source>
</evidence>
<reference evidence="1" key="1">
    <citation type="submission" date="2018-11" db="EMBL/GenBank/DDBJ databases">
        <authorList>
            <consortium name="Pathogen Informatics"/>
        </authorList>
    </citation>
    <scope>NUCLEOTIDE SEQUENCE</scope>
</reference>
<evidence type="ECO:0000313" key="2">
    <source>
        <dbReference type="Proteomes" id="UP000784294"/>
    </source>
</evidence>